<accession>A0A8H2Y252</accession>
<comment type="caution">
    <text evidence="3">The sequence shown here is derived from an EMBL/GenBank/DDBJ whole genome shotgun (WGS) entry which is preliminary data.</text>
</comment>
<feature type="compositionally biased region" description="Basic and acidic residues" evidence="1">
    <location>
        <begin position="260"/>
        <end position="271"/>
    </location>
</feature>
<proteinExistence type="predicted"/>
<keyword evidence="2" id="KW-0472">Membrane</keyword>
<feature type="transmembrane region" description="Helical" evidence="2">
    <location>
        <begin position="39"/>
        <end position="57"/>
    </location>
</feature>
<feature type="transmembrane region" description="Helical" evidence="2">
    <location>
        <begin position="98"/>
        <end position="125"/>
    </location>
</feature>
<sequence length="271" mass="29786">MAIHSAEPTQSMLQDNDVSGVLFHMGFDGSAFLFPSLRITSWLTFAAACFITSAICLSERYLTYLISTKWMPFQSKNPAAVSLFRSALYWVVTLERLVYMLIAMSFHAGLIITTVTSLSIGQFIIELQEAKSSGGATDQSYHPLRDSVDLDNEPYTDPPTSLFPFTPSSRGAAQSEVTQFRTPVAETHHPQSSLLTPSYRAPPRKAVAFELPANTDVGSGNGRDRHHPQSSLLTPSYRAPPRKAVAFELPANTDVGSGNGRDRAREIMGRR</sequence>
<name>A0A8H2Y252_9AGAM</name>
<gene>
    <name evidence="3" type="ORF">RDB_LOCUS32877</name>
</gene>
<evidence type="ECO:0008006" key="5">
    <source>
        <dbReference type="Google" id="ProtNLM"/>
    </source>
</evidence>
<dbReference type="EMBL" id="CAJMWY010000504">
    <property type="protein sequence ID" value="CAE6436365.1"/>
    <property type="molecule type" value="Genomic_DNA"/>
</dbReference>
<reference evidence="3" key="1">
    <citation type="submission" date="2021-01" db="EMBL/GenBank/DDBJ databases">
        <authorList>
            <person name="Kaushik A."/>
        </authorList>
    </citation>
    <scope>NUCLEOTIDE SEQUENCE</scope>
    <source>
        <strain evidence="3">AG4-RS23</strain>
    </source>
</reference>
<evidence type="ECO:0000313" key="4">
    <source>
        <dbReference type="Proteomes" id="UP000663861"/>
    </source>
</evidence>
<keyword evidence="2" id="KW-1133">Transmembrane helix</keyword>
<keyword evidence="2" id="KW-0812">Transmembrane</keyword>
<evidence type="ECO:0000256" key="1">
    <source>
        <dbReference type="SAM" id="MobiDB-lite"/>
    </source>
</evidence>
<dbReference type="AlphaFoldDB" id="A0A8H2Y252"/>
<dbReference type="Proteomes" id="UP000663861">
    <property type="component" value="Unassembled WGS sequence"/>
</dbReference>
<protein>
    <recommendedName>
        <fullName evidence="5">Copper transporter</fullName>
    </recommendedName>
</protein>
<organism evidence="3 4">
    <name type="scientific">Rhizoctonia solani</name>
    <dbReference type="NCBI Taxonomy" id="456999"/>
    <lineage>
        <taxon>Eukaryota</taxon>
        <taxon>Fungi</taxon>
        <taxon>Dikarya</taxon>
        <taxon>Basidiomycota</taxon>
        <taxon>Agaricomycotina</taxon>
        <taxon>Agaricomycetes</taxon>
        <taxon>Cantharellales</taxon>
        <taxon>Ceratobasidiaceae</taxon>
        <taxon>Rhizoctonia</taxon>
    </lineage>
</organism>
<evidence type="ECO:0000256" key="2">
    <source>
        <dbReference type="SAM" id="Phobius"/>
    </source>
</evidence>
<feature type="region of interest" description="Disordered" evidence="1">
    <location>
        <begin position="213"/>
        <end position="271"/>
    </location>
</feature>
<evidence type="ECO:0000313" key="3">
    <source>
        <dbReference type="EMBL" id="CAE6436365.1"/>
    </source>
</evidence>